<comment type="similarity">
    <text evidence="1">Belongs to the transposase IS21/IS408/IS1162 family.</text>
</comment>
<dbReference type="RefSeq" id="WP_338599618.1">
    <property type="nucleotide sequence ID" value="NZ_AP028679.1"/>
</dbReference>
<name>A0AAU9EZF9_9BACT</name>
<dbReference type="KEGG" id="dmp:FAK_24140"/>
<protein>
    <submittedName>
        <fullName evidence="4">Transposase</fullName>
    </submittedName>
</protein>
<dbReference type="GO" id="GO:0003676">
    <property type="term" value="F:nucleic acid binding"/>
    <property type="evidence" value="ECO:0007669"/>
    <property type="project" value="InterPro"/>
</dbReference>
<proteinExistence type="inferred from homology"/>
<dbReference type="Pfam" id="PF22483">
    <property type="entry name" value="Mu-transpos_C_2"/>
    <property type="match status" value="1"/>
</dbReference>
<gene>
    <name evidence="3" type="ORF">FAK_24140</name>
    <name evidence="4" type="ORF">FAK_39810</name>
</gene>
<reference evidence="4" key="1">
    <citation type="journal article" date="2023" name="Arch. Microbiol.">
        <title>Desulfoferula mesophilus gen. nov. sp. nov., a mesophilic sulfate-reducing bacterium isolated from a brackish lake sediment.</title>
        <authorList>
            <person name="Watanabe T."/>
            <person name="Yabe T."/>
            <person name="Tsuji J.M."/>
            <person name="Fukui M."/>
        </authorList>
    </citation>
    <scope>NUCLEOTIDE SEQUENCE</scope>
    <source>
        <strain evidence="4">12FAK</strain>
    </source>
</reference>
<dbReference type="KEGG" id="dmp:FAK_39810"/>
<reference evidence="4" key="3">
    <citation type="submission" date="2023-07" db="EMBL/GenBank/DDBJ databases">
        <authorList>
            <person name="Watanabe T."/>
            <person name="Tsuji J.M."/>
        </authorList>
    </citation>
    <scope>NUCLEOTIDE SEQUENCE</scope>
    <source>
        <strain evidence="4">12FAK</strain>
    </source>
</reference>
<dbReference type="Proteomes" id="UP001366166">
    <property type="component" value="Chromosome"/>
</dbReference>
<dbReference type="Gene3D" id="3.30.420.10">
    <property type="entry name" value="Ribonuclease H-like superfamily/Ribonuclease H"/>
    <property type="match status" value="1"/>
</dbReference>
<dbReference type="EMBL" id="AP028679">
    <property type="protein sequence ID" value="BEQ15348.1"/>
    <property type="molecule type" value="Genomic_DNA"/>
</dbReference>
<dbReference type="PROSITE" id="PS50994">
    <property type="entry name" value="INTEGRASE"/>
    <property type="match status" value="1"/>
</dbReference>
<dbReference type="InterPro" id="IPR036397">
    <property type="entry name" value="RNaseH_sf"/>
</dbReference>
<keyword evidence="5" id="KW-1185">Reference proteome</keyword>
<dbReference type="Gene3D" id="1.10.10.60">
    <property type="entry name" value="Homeodomain-like"/>
    <property type="match status" value="1"/>
</dbReference>
<dbReference type="InterPro" id="IPR054353">
    <property type="entry name" value="IstA-like_C"/>
</dbReference>
<accession>A0AAU9EZF9</accession>
<dbReference type="InterPro" id="IPR012337">
    <property type="entry name" value="RNaseH-like_sf"/>
</dbReference>
<dbReference type="GO" id="GO:0015074">
    <property type="term" value="P:DNA integration"/>
    <property type="evidence" value="ECO:0007669"/>
    <property type="project" value="InterPro"/>
</dbReference>
<organism evidence="4 5">
    <name type="scientific">Desulfoferula mesophila</name>
    <dbReference type="NCBI Taxonomy" id="3058419"/>
    <lineage>
        <taxon>Bacteria</taxon>
        <taxon>Pseudomonadati</taxon>
        <taxon>Thermodesulfobacteriota</taxon>
        <taxon>Desulfarculia</taxon>
        <taxon>Desulfarculales</taxon>
        <taxon>Desulfarculaceae</taxon>
        <taxon>Desulfoferula</taxon>
    </lineage>
</organism>
<dbReference type="AlphaFoldDB" id="A0AAU9EZF9"/>
<sequence length="502" mass="58246">MLTVETIGKIRLKHRQGKSIRSISRELRLSRNTVRKVLRGDETEFSYQRGHQPYPKLGEYIKDLEGFLAEDQKLPQKRRRSAQVLFEDLVVLGYEGGYDSVRRYVGRWRDEHKRLAAPVFIPLSFGPGQAFQFDWSEDQAELDGVTVKVNLAQIRLCHSRLFLVQAYPRQSQEMLFDAHRRGFAFFGGVCSQGIYDNPKTMVSKIKRGKKRVFHPRFIQLCSHYLYEPVFCTPGAAWEKGQVENQVGLVRRRFFTPRPKAKDLAELNRWLRDQCVAWAMGRRHPSIPGKTVWEVFEQEREHLIKVGRPFDGYSEENTRVSSYGLVSFDRNRYSVECTQVGKTVQIKAYADHVVIVSQGQVVGRHQRNFGRDKMIFDPWHYLTVLERKPGALRNGAPFMDWELPRPLERVKSYLKRFSDWDRQFVSILAAVPSHGLEAVAAACREALVQKAVSQEIILNILHRSQDQDDHPRLELPGHLILKHEPVADCGRYDLLRLEARHDA</sequence>
<dbReference type="SUPFAM" id="SSF53098">
    <property type="entry name" value="Ribonuclease H-like"/>
    <property type="match status" value="1"/>
</dbReference>
<evidence type="ECO:0000256" key="1">
    <source>
        <dbReference type="ARBA" id="ARBA00009277"/>
    </source>
</evidence>
<evidence type="ECO:0000313" key="5">
    <source>
        <dbReference type="Proteomes" id="UP001366166"/>
    </source>
</evidence>
<evidence type="ECO:0000313" key="4">
    <source>
        <dbReference type="EMBL" id="BEQ16915.1"/>
    </source>
</evidence>
<evidence type="ECO:0000313" key="3">
    <source>
        <dbReference type="EMBL" id="BEQ15348.1"/>
    </source>
</evidence>
<dbReference type="EMBL" id="AP028679">
    <property type="protein sequence ID" value="BEQ16915.1"/>
    <property type="molecule type" value="Genomic_DNA"/>
</dbReference>
<dbReference type="InterPro" id="IPR001584">
    <property type="entry name" value="Integrase_cat-core"/>
</dbReference>
<feature type="domain" description="Integrase catalytic" evidence="2">
    <location>
        <begin position="123"/>
        <end position="299"/>
    </location>
</feature>
<evidence type="ECO:0000259" key="2">
    <source>
        <dbReference type="PROSITE" id="PS50994"/>
    </source>
</evidence>
<dbReference type="PANTHER" id="PTHR35004:SF7">
    <property type="entry name" value="INTEGRASE PROTEIN"/>
    <property type="match status" value="1"/>
</dbReference>
<reference evidence="5" key="2">
    <citation type="journal article" date="2023" name="Arch. Microbiol.">
        <title>Desulfoferula mesophilus gen. nov. sp. nov., a mesophilic sulfate-reducing bacterium isolated from a brackish lake sediment.</title>
        <authorList>
            <person name="Watanabe T."/>
            <person name="Yabe T."/>
            <person name="Tsuji J.M."/>
            <person name="Fukui M."/>
        </authorList>
    </citation>
    <scope>NUCLEOTIDE SEQUENCE [LARGE SCALE GENOMIC DNA]</scope>
    <source>
        <strain evidence="5">12FAK</strain>
    </source>
</reference>
<dbReference type="PANTHER" id="PTHR35004">
    <property type="entry name" value="TRANSPOSASE RV3428C-RELATED"/>
    <property type="match status" value="1"/>
</dbReference>
<dbReference type="NCBIfam" id="NF033546">
    <property type="entry name" value="transpos_IS21"/>
    <property type="match status" value="1"/>
</dbReference>